<proteinExistence type="inferred from homology"/>
<evidence type="ECO:0000256" key="2">
    <source>
        <dbReference type="ARBA" id="ARBA00010876"/>
    </source>
</evidence>
<dbReference type="RefSeq" id="WP_066083991.1">
    <property type="nucleotide sequence ID" value="NZ_CP126114.1"/>
</dbReference>
<protein>
    <recommendedName>
        <fullName evidence="4">Pseudouridine synthase</fullName>
        <ecNumber evidence="4">5.4.99.-</ecNumber>
    </recommendedName>
</protein>
<dbReference type="EC" id="5.4.99.-" evidence="4"/>
<dbReference type="InterPro" id="IPR020103">
    <property type="entry name" value="PsdUridine_synth_cat_dom_sf"/>
</dbReference>
<dbReference type="Proteomes" id="UP001178288">
    <property type="component" value="Chromosome"/>
</dbReference>
<dbReference type="GO" id="GO:0140098">
    <property type="term" value="F:catalytic activity, acting on RNA"/>
    <property type="evidence" value="ECO:0007669"/>
    <property type="project" value="UniProtKB-ARBA"/>
</dbReference>
<dbReference type="AlphaFoldDB" id="A0AA95SDY6"/>
<dbReference type="GO" id="GO:0003723">
    <property type="term" value="F:RNA binding"/>
    <property type="evidence" value="ECO:0007669"/>
    <property type="project" value="InterPro"/>
</dbReference>
<name>A0AA95SDY6_9BACI</name>
<comment type="catalytic activity">
    <reaction evidence="1 4">
        <text>a uridine in RNA = a pseudouridine in RNA</text>
        <dbReference type="Rhea" id="RHEA:48348"/>
        <dbReference type="Rhea" id="RHEA-COMP:12068"/>
        <dbReference type="Rhea" id="RHEA-COMP:12069"/>
        <dbReference type="ChEBI" id="CHEBI:65314"/>
        <dbReference type="ChEBI" id="CHEBI:65315"/>
    </reaction>
</comment>
<evidence type="ECO:0000313" key="6">
    <source>
        <dbReference type="EMBL" id="WHY87613.1"/>
    </source>
</evidence>
<gene>
    <name evidence="6" type="ORF">QNH39_07230</name>
</gene>
<dbReference type="PANTHER" id="PTHR21600:SF71">
    <property type="entry name" value="PSEUDOURIDINE SYNTHASE"/>
    <property type="match status" value="1"/>
</dbReference>
<sequence>MFTTIRKGEWFEIIVPKEWEGKTVDELFRHIWAAPKKLTHTFRMEDKVLVDGVRANWNLPLAAGSKLQIQLFEEETLQIIPKFFDIDILFEDDHVLVLNKPPFMSTHPNDPKTETDTLVNAAAFYLQASGELRNIRQIHRLDRDTSGAILFAKHPLAGAILDKMLEKREIKRTYIAAVQGLLKRRKGTINTPIGRDRHHGTRRRVSASGSQAVTHFQLIKEDQNKQRSYVKCWLETGRTHQIRVHLSHLGHPLVGDTLYGGQPLVKRQALHAVKLEFIHPFTNEKIECFAPFTDLPEIFNTIDVYTI</sequence>
<dbReference type="InterPro" id="IPR006224">
    <property type="entry name" value="PsdUridine_synth_RluA-like_CS"/>
</dbReference>
<keyword evidence="4 6" id="KW-0413">Isomerase</keyword>
<feature type="domain" description="Pseudouridine synthase RsuA/RluA-like" evidence="5">
    <location>
        <begin position="94"/>
        <end position="248"/>
    </location>
</feature>
<dbReference type="GO" id="GO:0000455">
    <property type="term" value="P:enzyme-directed rRNA pseudouridine synthesis"/>
    <property type="evidence" value="ECO:0007669"/>
    <property type="project" value="TreeGrafter"/>
</dbReference>
<dbReference type="KEGG" id="nnv:QNH39_07230"/>
<dbReference type="PROSITE" id="PS01129">
    <property type="entry name" value="PSI_RLU"/>
    <property type="match status" value="1"/>
</dbReference>
<keyword evidence="7" id="KW-1185">Reference proteome</keyword>
<dbReference type="SUPFAM" id="SSF55120">
    <property type="entry name" value="Pseudouridine synthase"/>
    <property type="match status" value="1"/>
</dbReference>
<dbReference type="Gene3D" id="3.30.2350.10">
    <property type="entry name" value="Pseudouridine synthase"/>
    <property type="match status" value="1"/>
</dbReference>
<dbReference type="GO" id="GO:0009982">
    <property type="term" value="F:pseudouridine synthase activity"/>
    <property type="evidence" value="ECO:0007669"/>
    <property type="project" value="InterPro"/>
</dbReference>
<evidence type="ECO:0000313" key="7">
    <source>
        <dbReference type="Proteomes" id="UP001178288"/>
    </source>
</evidence>
<accession>A0AA95SDY6</accession>
<organism evidence="6 7">
    <name type="scientific">Neobacillus novalis</name>
    <dbReference type="NCBI Taxonomy" id="220687"/>
    <lineage>
        <taxon>Bacteria</taxon>
        <taxon>Bacillati</taxon>
        <taxon>Bacillota</taxon>
        <taxon>Bacilli</taxon>
        <taxon>Bacillales</taxon>
        <taxon>Bacillaceae</taxon>
        <taxon>Neobacillus</taxon>
    </lineage>
</organism>
<dbReference type="CDD" id="cd02869">
    <property type="entry name" value="PseudoU_synth_RluA_like"/>
    <property type="match status" value="1"/>
</dbReference>
<dbReference type="PANTHER" id="PTHR21600">
    <property type="entry name" value="MITOCHONDRIAL RNA PSEUDOURIDINE SYNTHASE"/>
    <property type="match status" value="1"/>
</dbReference>
<dbReference type="Pfam" id="PF00849">
    <property type="entry name" value="PseudoU_synth_2"/>
    <property type="match status" value="1"/>
</dbReference>
<dbReference type="InterPro" id="IPR006225">
    <property type="entry name" value="PsdUridine_synth_RluC/D"/>
</dbReference>
<dbReference type="InterPro" id="IPR050188">
    <property type="entry name" value="RluA_PseudoU_synthase"/>
</dbReference>
<dbReference type="NCBIfam" id="TIGR00005">
    <property type="entry name" value="rluA_subfam"/>
    <property type="match status" value="1"/>
</dbReference>
<dbReference type="InterPro" id="IPR006145">
    <property type="entry name" value="PsdUridine_synth_RsuA/RluA"/>
</dbReference>
<evidence type="ECO:0000256" key="1">
    <source>
        <dbReference type="ARBA" id="ARBA00000073"/>
    </source>
</evidence>
<evidence type="ECO:0000256" key="4">
    <source>
        <dbReference type="RuleBase" id="RU362028"/>
    </source>
</evidence>
<dbReference type="EMBL" id="CP126114">
    <property type="protein sequence ID" value="WHY87613.1"/>
    <property type="molecule type" value="Genomic_DNA"/>
</dbReference>
<comment type="function">
    <text evidence="4">Responsible for synthesis of pseudouridine from uracil.</text>
</comment>
<evidence type="ECO:0000259" key="5">
    <source>
        <dbReference type="Pfam" id="PF00849"/>
    </source>
</evidence>
<reference evidence="6" key="1">
    <citation type="submission" date="2023-05" db="EMBL/GenBank/DDBJ databases">
        <title>Comparative genomics of Bacillaceae isolates and their secondary metabolite potential.</title>
        <authorList>
            <person name="Song L."/>
            <person name="Nielsen L.J."/>
            <person name="Mohite O."/>
            <person name="Xu X."/>
            <person name="Weber T."/>
            <person name="Kovacs A.T."/>
        </authorList>
    </citation>
    <scope>NUCLEOTIDE SEQUENCE</scope>
    <source>
        <strain evidence="6">XLM17</strain>
    </source>
</reference>
<evidence type="ECO:0000256" key="3">
    <source>
        <dbReference type="PIRSR" id="PIRSR606225-1"/>
    </source>
</evidence>
<feature type="active site" evidence="3">
    <location>
        <position position="142"/>
    </location>
</feature>
<comment type="similarity">
    <text evidence="2 4">Belongs to the pseudouridine synthase RluA family.</text>
</comment>